<dbReference type="Pfam" id="PF01125">
    <property type="entry name" value="BUD31"/>
    <property type="match status" value="1"/>
</dbReference>
<keyword evidence="6" id="KW-1185">Reference proteome</keyword>
<dbReference type="AlphaFoldDB" id="A0AAD5DR63"/>
<gene>
    <name evidence="5" type="ORF">COHA_004145</name>
</gene>
<dbReference type="Proteomes" id="UP001205105">
    <property type="component" value="Unassembled WGS sequence"/>
</dbReference>
<sequence length="221" mass="25800">MSVRRRLKGKQPPEGWELIEEVIDDFEQQMKDAVNEDTSGKRRNETTWKVTRIHWEKNRFIYDLMYNRKVMSRELYDWLVREKIADGALISKWRKPGYEILCSLLAIQKGNHNFGTTSHCRVPMRQRAAQQRITPDVQTGCICCASGDGRFGGPIWWNTPLEETEETAEQNRAVWGQGEEPEQQQRQQYGGDAGPSRKRQLEEDEEDMDDEVKRRLAALKG</sequence>
<organism evidence="5 6">
    <name type="scientific">Chlorella ohadii</name>
    <dbReference type="NCBI Taxonomy" id="2649997"/>
    <lineage>
        <taxon>Eukaryota</taxon>
        <taxon>Viridiplantae</taxon>
        <taxon>Chlorophyta</taxon>
        <taxon>core chlorophytes</taxon>
        <taxon>Trebouxiophyceae</taxon>
        <taxon>Chlorellales</taxon>
        <taxon>Chlorellaceae</taxon>
        <taxon>Chlorella clade</taxon>
        <taxon>Chlorella</taxon>
    </lineage>
</organism>
<evidence type="ECO:0000256" key="3">
    <source>
        <dbReference type="ARBA" id="ARBA00023242"/>
    </source>
</evidence>
<evidence type="ECO:0000313" key="5">
    <source>
        <dbReference type="EMBL" id="KAI7842232.1"/>
    </source>
</evidence>
<comment type="subcellular location">
    <subcellularLocation>
        <location evidence="1">Nucleus</location>
    </subcellularLocation>
</comment>
<evidence type="ECO:0008006" key="7">
    <source>
        <dbReference type="Google" id="ProtNLM"/>
    </source>
</evidence>
<name>A0AAD5DR63_9CHLO</name>
<evidence type="ECO:0000256" key="2">
    <source>
        <dbReference type="ARBA" id="ARBA00005287"/>
    </source>
</evidence>
<dbReference type="PANTHER" id="PTHR19411:SF0">
    <property type="entry name" value="PROTEIN BUD31 HOMOLOG"/>
    <property type="match status" value="1"/>
</dbReference>
<accession>A0AAD5DR63</accession>
<dbReference type="EMBL" id="JADXDR010000054">
    <property type="protein sequence ID" value="KAI7842232.1"/>
    <property type="molecule type" value="Genomic_DNA"/>
</dbReference>
<evidence type="ECO:0000256" key="1">
    <source>
        <dbReference type="ARBA" id="ARBA00004123"/>
    </source>
</evidence>
<reference evidence="5" key="1">
    <citation type="submission" date="2020-11" db="EMBL/GenBank/DDBJ databases">
        <title>Chlorella ohadii genome sequencing and assembly.</title>
        <authorList>
            <person name="Murik O."/>
            <person name="Treves H."/>
            <person name="Kedem I."/>
            <person name="Shotland Y."/>
            <person name="Kaplan A."/>
        </authorList>
    </citation>
    <scope>NUCLEOTIDE SEQUENCE</scope>
    <source>
        <strain evidence="5">1</strain>
    </source>
</reference>
<dbReference type="GO" id="GO:0000398">
    <property type="term" value="P:mRNA splicing, via spliceosome"/>
    <property type="evidence" value="ECO:0007669"/>
    <property type="project" value="TreeGrafter"/>
</dbReference>
<dbReference type="PANTHER" id="PTHR19411">
    <property type="entry name" value="PROTEIN BUD31-RELATED"/>
    <property type="match status" value="1"/>
</dbReference>
<dbReference type="PRINTS" id="PR00322">
    <property type="entry name" value="G10"/>
</dbReference>
<keyword evidence="3" id="KW-0539">Nucleus</keyword>
<proteinExistence type="inferred from homology"/>
<comment type="similarity">
    <text evidence="2">Belongs to the BUD31 (G10) family.</text>
</comment>
<evidence type="ECO:0000256" key="4">
    <source>
        <dbReference type="SAM" id="MobiDB-lite"/>
    </source>
</evidence>
<evidence type="ECO:0000313" key="6">
    <source>
        <dbReference type="Proteomes" id="UP001205105"/>
    </source>
</evidence>
<dbReference type="InterPro" id="IPR001748">
    <property type="entry name" value="BUD31"/>
</dbReference>
<protein>
    <recommendedName>
        <fullName evidence="7">G10 protein</fullName>
    </recommendedName>
</protein>
<feature type="region of interest" description="Disordered" evidence="4">
    <location>
        <begin position="166"/>
        <end position="221"/>
    </location>
</feature>
<comment type="caution">
    <text evidence="5">The sequence shown here is derived from an EMBL/GenBank/DDBJ whole genome shotgun (WGS) entry which is preliminary data.</text>
</comment>
<dbReference type="GO" id="GO:0005681">
    <property type="term" value="C:spliceosomal complex"/>
    <property type="evidence" value="ECO:0007669"/>
    <property type="project" value="TreeGrafter"/>
</dbReference>